<dbReference type="Pfam" id="PF01250">
    <property type="entry name" value="Ribosomal_S6"/>
    <property type="match status" value="1"/>
</dbReference>
<dbReference type="GO" id="GO:0003735">
    <property type="term" value="F:structural constituent of ribosome"/>
    <property type="evidence" value="ECO:0007669"/>
    <property type="project" value="InterPro"/>
</dbReference>
<dbReference type="EMBL" id="DSMG01000151">
    <property type="protein sequence ID" value="HDX32720.1"/>
    <property type="molecule type" value="Genomic_DNA"/>
</dbReference>
<protein>
    <recommendedName>
        <fullName evidence="3 4">Small ribosomal subunit protein bS6</fullName>
    </recommendedName>
</protein>
<dbReference type="HAMAP" id="MF_00360">
    <property type="entry name" value="Ribosomal_bS6"/>
    <property type="match status" value="1"/>
</dbReference>
<comment type="caution">
    <text evidence="6">The sequence shown here is derived from an EMBL/GenBank/DDBJ whole genome shotgun (WGS) entry which is preliminary data.</text>
</comment>
<dbReference type="PANTHER" id="PTHR21011">
    <property type="entry name" value="MITOCHONDRIAL 28S RIBOSOMAL PROTEIN S6"/>
    <property type="match status" value="1"/>
</dbReference>
<evidence type="ECO:0000256" key="4">
    <source>
        <dbReference type="HAMAP-Rule" id="MF_00360"/>
    </source>
</evidence>
<comment type="function">
    <text evidence="2 4">Binds together with bS18 to 16S ribosomal RNA.</text>
</comment>
<evidence type="ECO:0000256" key="2">
    <source>
        <dbReference type="ARBA" id="ARBA00035104"/>
    </source>
</evidence>
<comment type="similarity">
    <text evidence="1 4">Belongs to the bacterial ribosomal protein bS6 family.</text>
</comment>
<dbReference type="GO" id="GO:0070181">
    <property type="term" value="F:small ribosomal subunit rRNA binding"/>
    <property type="evidence" value="ECO:0007669"/>
    <property type="project" value="TreeGrafter"/>
</dbReference>
<dbReference type="Gene3D" id="3.30.70.60">
    <property type="match status" value="1"/>
</dbReference>
<dbReference type="InterPro" id="IPR014717">
    <property type="entry name" value="Transl_elong_EF1B/ribsomal_bS6"/>
</dbReference>
<evidence type="ECO:0000256" key="1">
    <source>
        <dbReference type="ARBA" id="ARBA00009512"/>
    </source>
</evidence>
<organism evidence="6">
    <name type="scientific">Caldilinea aerophila</name>
    <dbReference type="NCBI Taxonomy" id="133453"/>
    <lineage>
        <taxon>Bacteria</taxon>
        <taxon>Bacillati</taxon>
        <taxon>Chloroflexota</taxon>
        <taxon>Caldilineae</taxon>
        <taxon>Caldilineales</taxon>
        <taxon>Caldilineaceae</taxon>
        <taxon>Caldilinea</taxon>
    </lineage>
</organism>
<dbReference type="InterPro" id="IPR035980">
    <property type="entry name" value="Ribosomal_bS6_sf"/>
</dbReference>
<dbReference type="CDD" id="cd00473">
    <property type="entry name" value="bS6"/>
    <property type="match status" value="1"/>
</dbReference>
<dbReference type="NCBIfam" id="TIGR00166">
    <property type="entry name" value="S6"/>
    <property type="match status" value="1"/>
</dbReference>
<sequence length="134" mass="15214">MVCNEGPGAPPAPRSFCSQGGPAGVSIERRKDGSMNGANERQYELVYILRPQLDEAGINSFDARLCEAITAQGGHDIATELWGKRTLAYPIDRQYEGYYILHRFQMPPTGTEEVERLLRYSEDVMRFLLMRRDE</sequence>
<reference evidence="6" key="1">
    <citation type="journal article" date="2020" name="mSystems">
        <title>Genome- and Community-Level Interaction Insights into Carbon Utilization and Element Cycling Functions of Hydrothermarchaeota in Hydrothermal Sediment.</title>
        <authorList>
            <person name="Zhou Z."/>
            <person name="Liu Y."/>
            <person name="Xu W."/>
            <person name="Pan J."/>
            <person name="Luo Z.H."/>
            <person name="Li M."/>
        </authorList>
    </citation>
    <scope>NUCLEOTIDE SEQUENCE [LARGE SCALE GENOMIC DNA]</scope>
    <source>
        <strain evidence="6">SpSt-289</strain>
    </source>
</reference>
<keyword evidence="4 6" id="KW-0689">Ribosomal protein</keyword>
<dbReference type="PANTHER" id="PTHR21011:SF1">
    <property type="entry name" value="SMALL RIBOSOMAL SUBUNIT PROTEIN BS6M"/>
    <property type="match status" value="1"/>
</dbReference>
<dbReference type="InterPro" id="IPR020814">
    <property type="entry name" value="Ribosomal_S6_plastid/chlpt"/>
</dbReference>
<feature type="region of interest" description="Disordered" evidence="5">
    <location>
        <begin position="1"/>
        <end position="23"/>
    </location>
</feature>
<name>A0A7C1FT68_9CHLR</name>
<dbReference type="InterPro" id="IPR000529">
    <property type="entry name" value="Ribosomal_bS6"/>
</dbReference>
<gene>
    <name evidence="4 6" type="primary">rpsF</name>
    <name evidence="6" type="ORF">ENQ20_14710</name>
</gene>
<evidence type="ECO:0000256" key="5">
    <source>
        <dbReference type="SAM" id="MobiDB-lite"/>
    </source>
</evidence>
<dbReference type="SUPFAM" id="SSF54995">
    <property type="entry name" value="Ribosomal protein S6"/>
    <property type="match status" value="1"/>
</dbReference>
<evidence type="ECO:0000313" key="6">
    <source>
        <dbReference type="EMBL" id="HDX32720.1"/>
    </source>
</evidence>
<keyword evidence="4" id="KW-0699">rRNA-binding</keyword>
<keyword evidence="4" id="KW-0687">Ribonucleoprotein</keyword>
<keyword evidence="4" id="KW-0694">RNA-binding</keyword>
<dbReference type="GO" id="GO:0006412">
    <property type="term" value="P:translation"/>
    <property type="evidence" value="ECO:0007669"/>
    <property type="project" value="UniProtKB-UniRule"/>
</dbReference>
<accession>A0A7C1FT68</accession>
<dbReference type="GO" id="GO:0005840">
    <property type="term" value="C:ribosome"/>
    <property type="evidence" value="ECO:0007669"/>
    <property type="project" value="UniProtKB-KW"/>
</dbReference>
<dbReference type="AlphaFoldDB" id="A0A7C1FT68"/>
<proteinExistence type="inferred from homology"/>
<evidence type="ECO:0000256" key="3">
    <source>
        <dbReference type="ARBA" id="ARBA00035294"/>
    </source>
</evidence>
<dbReference type="GO" id="GO:0005737">
    <property type="term" value="C:cytoplasm"/>
    <property type="evidence" value="ECO:0007669"/>
    <property type="project" value="UniProtKB-ARBA"/>
</dbReference>
<dbReference type="GO" id="GO:1990904">
    <property type="term" value="C:ribonucleoprotein complex"/>
    <property type="evidence" value="ECO:0007669"/>
    <property type="project" value="UniProtKB-KW"/>
</dbReference>